<evidence type="ECO:0000313" key="13">
    <source>
        <dbReference type="EMBL" id="ANS32531.1"/>
    </source>
</evidence>
<feature type="domain" description="4Fe-4S Wbl-type" evidence="12">
    <location>
        <begin position="23"/>
        <end position="86"/>
    </location>
</feature>
<keyword evidence="11" id="KW-0963">Cytoplasm</keyword>
<gene>
    <name evidence="11" type="primary">whiB</name>
    <name evidence="13" type="ORF">R1CP_39740</name>
</gene>
<keyword evidence="4 11" id="KW-0479">Metal-binding</keyword>
<dbReference type="RefSeq" id="WP_081315619.1">
    <property type="nucleotide sequence ID" value="NZ_CP009112.1"/>
</dbReference>
<dbReference type="GO" id="GO:0003677">
    <property type="term" value="F:DNA binding"/>
    <property type="evidence" value="ECO:0007669"/>
    <property type="project" value="UniProtKB-UniRule"/>
</dbReference>
<keyword evidence="13" id="KW-0614">Plasmid</keyword>
<evidence type="ECO:0000256" key="8">
    <source>
        <dbReference type="ARBA" id="ARBA00023125"/>
    </source>
</evidence>
<sequence length="95" mass="10982">MGHHSFHRHTPVGAIQEWRLNARCRPTVEHLFFASDNEHLGDRARRIAAAKEICSNCPVLLECRDFALHHEPNGIWGGLSERDRVRRRAHDQQSP</sequence>
<name>A0A1B1KIU0_RHOOP</name>
<evidence type="ECO:0000256" key="1">
    <source>
        <dbReference type="ARBA" id="ARBA00004496"/>
    </source>
</evidence>
<dbReference type="GO" id="GO:0035731">
    <property type="term" value="F:dinitrosyl-iron complex binding"/>
    <property type="evidence" value="ECO:0007669"/>
    <property type="project" value="UniProtKB-UniRule"/>
</dbReference>
<keyword evidence="10 11" id="KW-0804">Transcription</keyword>
<dbReference type="InterPro" id="IPR003482">
    <property type="entry name" value="Whib"/>
</dbReference>
<evidence type="ECO:0000313" key="14">
    <source>
        <dbReference type="Proteomes" id="UP000186108"/>
    </source>
</evidence>
<dbReference type="GO" id="GO:0045892">
    <property type="term" value="P:negative regulation of DNA-templated transcription"/>
    <property type="evidence" value="ECO:0007669"/>
    <property type="project" value="TreeGrafter"/>
</dbReference>
<feature type="binding site" evidence="11">
    <location>
        <position position="57"/>
    </location>
    <ligand>
        <name>[4Fe-4S] cluster</name>
        <dbReference type="ChEBI" id="CHEBI:49883"/>
    </ligand>
</feature>
<dbReference type="GO" id="GO:0047134">
    <property type="term" value="F:protein-disulfide reductase [NAD(P)H] activity"/>
    <property type="evidence" value="ECO:0007669"/>
    <property type="project" value="TreeGrafter"/>
</dbReference>
<dbReference type="PROSITE" id="PS51674">
    <property type="entry name" value="4FE4S_WBL"/>
    <property type="match status" value="1"/>
</dbReference>
<accession>A0A1B1KIU0</accession>
<keyword evidence="7 11" id="KW-0805">Transcription regulation</keyword>
<comment type="subcellular location">
    <subcellularLocation>
        <location evidence="1 11">Cytoplasm</location>
    </subcellularLocation>
</comment>
<evidence type="ECO:0000256" key="7">
    <source>
        <dbReference type="ARBA" id="ARBA00023015"/>
    </source>
</evidence>
<dbReference type="HAMAP" id="MF_01479">
    <property type="entry name" value="WhiB"/>
    <property type="match status" value="1"/>
</dbReference>
<dbReference type="Proteomes" id="UP000186108">
    <property type="component" value="Plasmid pR1CP1"/>
</dbReference>
<comment type="function">
    <text evidence="11">Acts as a transcriptional regulator. Probably redox-responsive. The apo- but not holo-form probably binds DNA.</text>
</comment>
<proteinExistence type="inferred from homology"/>
<dbReference type="AlphaFoldDB" id="A0A1B1KIU0"/>
<protein>
    <recommendedName>
        <fullName evidence="11">Transcriptional regulator WhiB</fullName>
    </recommendedName>
</protein>
<evidence type="ECO:0000256" key="6">
    <source>
        <dbReference type="ARBA" id="ARBA00023014"/>
    </source>
</evidence>
<dbReference type="EMBL" id="CP009112">
    <property type="protein sequence ID" value="ANS32531.1"/>
    <property type="molecule type" value="Genomic_DNA"/>
</dbReference>
<evidence type="ECO:0000256" key="11">
    <source>
        <dbReference type="HAMAP-Rule" id="MF_01479"/>
    </source>
</evidence>
<keyword evidence="3 11" id="KW-0004">4Fe-4S</keyword>
<feature type="binding site" evidence="11">
    <location>
        <position position="24"/>
    </location>
    <ligand>
        <name>[4Fe-4S] cluster</name>
        <dbReference type="ChEBI" id="CHEBI:49883"/>
    </ligand>
</feature>
<dbReference type="Pfam" id="PF02467">
    <property type="entry name" value="Whib"/>
    <property type="match status" value="1"/>
</dbReference>
<organism evidence="13 14">
    <name type="scientific">Rhodococcus opacus</name>
    <name type="common">Nocardia opaca</name>
    <dbReference type="NCBI Taxonomy" id="37919"/>
    <lineage>
        <taxon>Bacteria</taxon>
        <taxon>Bacillati</taxon>
        <taxon>Actinomycetota</taxon>
        <taxon>Actinomycetes</taxon>
        <taxon>Mycobacteriales</taxon>
        <taxon>Nocardiaceae</taxon>
        <taxon>Rhodococcus</taxon>
    </lineage>
</organism>
<dbReference type="GO" id="GO:0005737">
    <property type="term" value="C:cytoplasm"/>
    <property type="evidence" value="ECO:0007669"/>
    <property type="project" value="UniProtKB-SubCell"/>
</dbReference>
<comment type="cofactor">
    <cofactor evidence="11">
        <name>[4Fe-4S] cluster</name>
        <dbReference type="ChEBI" id="CHEBI:49883"/>
    </cofactor>
    <text evidence="11">Binds 1 [4Fe-4S] cluster per subunit. Following nitrosylation of the [4Fe-4S] cluster binds 1 [4Fe-8(NO)] cluster per subunit.</text>
</comment>
<dbReference type="GO" id="GO:0045454">
    <property type="term" value="P:cell redox homeostasis"/>
    <property type="evidence" value="ECO:0007669"/>
    <property type="project" value="TreeGrafter"/>
</dbReference>
<evidence type="ECO:0000256" key="9">
    <source>
        <dbReference type="ARBA" id="ARBA00023157"/>
    </source>
</evidence>
<keyword evidence="8 11" id="KW-0238">DNA-binding</keyword>
<keyword evidence="9 11" id="KW-1015">Disulfide bond</keyword>
<evidence type="ECO:0000256" key="2">
    <source>
        <dbReference type="ARBA" id="ARBA00006597"/>
    </source>
</evidence>
<dbReference type="InterPro" id="IPR034768">
    <property type="entry name" value="4FE4S_WBL"/>
</dbReference>
<evidence type="ECO:0000256" key="4">
    <source>
        <dbReference type="ARBA" id="ARBA00022723"/>
    </source>
</evidence>
<feature type="binding site" evidence="11">
    <location>
        <position position="63"/>
    </location>
    <ligand>
        <name>[4Fe-4S] cluster</name>
        <dbReference type="ChEBI" id="CHEBI:49883"/>
    </ligand>
</feature>
<comment type="PTM">
    <text evidence="11">Upon Fe-S cluster removal intramolecular disulfide bonds are formed.</text>
</comment>
<comment type="PTM">
    <text evidence="11">The Fe-S cluster can be nitrosylated by nitric oxide (NO).</text>
</comment>
<reference evidence="13 14" key="1">
    <citation type="submission" date="2014-07" db="EMBL/GenBank/DDBJ databases">
        <authorList>
            <person name="Zhang J.E."/>
            <person name="Yang H."/>
            <person name="Guo J."/>
            <person name="Deng Z."/>
            <person name="Luo H."/>
            <person name="Luo M."/>
            <person name="Zhao B."/>
        </authorList>
    </citation>
    <scope>NUCLEOTIDE SEQUENCE [LARGE SCALE GENOMIC DNA]</scope>
    <source>
        <strain evidence="13 14">1CP</strain>
        <plasmid evidence="14">Plasmid pr1cp1</plasmid>
    </source>
</reference>
<feature type="binding site" evidence="11">
    <location>
        <position position="54"/>
    </location>
    <ligand>
        <name>[4Fe-4S] cluster</name>
        <dbReference type="ChEBI" id="CHEBI:49883"/>
    </ligand>
</feature>
<dbReference type="GO" id="GO:0051539">
    <property type="term" value="F:4 iron, 4 sulfur cluster binding"/>
    <property type="evidence" value="ECO:0007669"/>
    <property type="project" value="UniProtKB-UniRule"/>
</dbReference>
<keyword evidence="6 11" id="KW-0411">Iron-sulfur</keyword>
<comment type="similarity">
    <text evidence="2 11">Belongs to the WhiB family.</text>
</comment>
<dbReference type="GO" id="GO:0046872">
    <property type="term" value="F:metal ion binding"/>
    <property type="evidence" value="ECO:0007669"/>
    <property type="project" value="UniProtKB-KW"/>
</dbReference>
<keyword evidence="5 11" id="KW-0408">Iron</keyword>
<evidence type="ECO:0000259" key="12">
    <source>
        <dbReference type="PROSITE" id="PS51674"/>
    </source>
</evidence>
<evidence type="ECO:0000256" key="3">
    <source>
        <dbReference type="ARBA" id="ARBA00022485"/>
    </source>
</evidence>
<evidence type="ECO:0000256" key="10">
    <source>
        <dbReference type="ARBA" id="ARBA00023163"/>
    </source>
</evidence>
<geneLocation type="plasmid" evidence="14">
    <name>pr1cp1</name>
</geneLocation>
<evidence type="ECO:0000256" key="5">
    <source>
        <dbReference type="ARBA" id="ARBA00023004"/>
    </source>
</evidence>
<dbReference type="PANTHER" id="PTHR38839">
    <property type="entry name" value="TRANSCRIPTIONAL REGULATOR WHID-RELATED"/>
    <property type="match status" value="1"/>
</dbReference>